<dbReference type="Proteomes" id="UP000290407">
    <property type="component" value="Unassembled WGS sequence"/>
</dbReference>
<dbReference type="RefSeq" id="WP_129601849.1">
    <property type="nucleotide sequence ID" value="NZ_SBLB01000003.1"/>
</dbReference>
<organism evidence="1 2">
    <name type="scientific">Spirosoma sordidisoli</name>
    <dbReference type="NCBI Taxonomy" id="2502893"/>
    <lineage>
        <taxon>Bacteria</taxon>
        <taxon>Pseudomonadati</taxon>
        <taxon>Bacteroidota</taxon>
        <taxon>Cytophagia</taxon>
        <taxon>Cytophagales</taxon>
        <taxon>Cytophagaceae</taxon>
        <taxon>Spirosoma</taxon>
    </lineage>
</organism>
<name>A0A4Q2US23_9BACT</name>
<reference evidence="1 2" key="1">
    <citation type="submission" date="2019-01" db="EMBL/GenBank/DDBJ databases">
        <title>Spirosoma flava sp. nov., a propanil-degrading bacterium isolated from herbicide-contaminated soil.</title>
        <authorList>
            <person name="Zhang L."/>
            <person name="Jiang J.-D."/>
        </authorList>
    </citation>
    <scope>NUCLEOTIDE SEQUENCE [LARGE SCALE GENOMIC DNA]</scope>
    <source>
        <strain evidence="1 2">TY50</strain>
    </source>
</reference>
<proteinExistence type="predicted"/>
<evidence type="ECO:0000313" key="1">
    <source>
        <dbReference type="EMBL" id="RYC69629.1"/>
    </source>
</evidence>
<accession>A0A4Q2US23</accession>
<gene>
    <name evidence="1" type="ORF">EQG79_13595</name>
</gene>
<protein>
    <submittedName>
        <fullName evidence="1">Uncharacterized protein</fullName>
    </submittedName>
</protein>
<dbReference type="EMBL" id="SBLB01000003">
    <property type="protein sequence ID" value="RYC69629.1"/>
    <property type="molecule type" value="Genomic_DNA"/>
</dbReference>
<keyword evidence="2" id="KW-1185">Reference proteome</keyword>
<comment type="caution">
    <text evidence="1">The sequence shown here is derived from an EMBL/GenBank/DDBJ whole genome shotgun (WGS) entry which is preliminary data.</text>
</comment>
<sequence>MPVRGKQIAQAVSALLPASELVSPAAGTVGDFLKNNVQRTVRYPAIVATLDAAKATNSTLAHKPLSLPVINVNGGDSSGVVGDGVKTGAFYFSADSGATARTLANMAAGDSLYVNPTVLGYPLDTDDVLIVSYRAYPAA</sequence>
<evidence type="ECO:0000313" key="2">
    <source>
        <dbReference type="Proteomes" id="UP000290407"/>
    </source>
</evidence>
<dbReference type="AlphaFoldDB" id="A0A4Q2US23"/>